<dbReference type="Gene3D" id="1.10.12.10">
    <property type="entry name" value="Lyase 2-enoyl-coa Hydratase, Chain A, domain 2"/>
    <property type="match status" value="1"/>
</dbReference>
<dbReference type="InterPro" id="IPR018376">
    <property type="entry name" value="Enoyl-CoA_hyd/isom_CS"/>
</dbReference>
<dbReference type="InterPro" id="IPR029045">
    <property type="entry name" value="ClpP/crotonase-like_dom_sf"/>
</dbReference>
<gene>
    <name evidence="11" type="ORF">FHU29_000680</name>
</gene>
<comment type="catalytic activity">
    <reaction evidence="6">
        <text>a (3S)-3-hydroxyacyl-CoA = a (2E)-enoyl-CoA + H2O</text>
        <dbReference type="Rhea" id="RHEA:16105"/>
        <dbReference type="ChEBI" id="CHEBI:15377"/>
        <dbReference type="ChEBI" id="CHEBI:57318"/>
        <dbReference type="ChEBI" id="CHEBI:58856"/>
        <dbReference type="EC" id="4.2.1.17"/>
    </reaction>
</comment>
<organism evidence="11 12">
    <name type="scientific">Hoyosella altamirensis</name>
    <dbReference type="NCBI Taxonomy" id="616997"/>
    <lineage>
        <taxon>Bacteria</taxon>
        <taxon>Bacillati</taxon>
        <taxon>Actinomycetota</taxon>
        <taxon>Actinomycetes</taxon>
        <taxon>Mycobacteriales</taxon>
        <taxon>Hoyosellaceae</taxon>
        <taxon>Hoyosella</taxon>
    </lineage>
</organism>
<keyword evidence="5" id="KW-0456">Lyase</keyword>
<evidence type="ECO:0000256" key="5">
    <source>
        <dbReference type="ARBA" id="ARBA00023239"/>
    </source>
</evidence>
<accession>A0A839RJE3</accession>
<dbReference type="PANTHER" id="PTHR11941:SF54">
    <property type="entry name" value="ENOYL-COA HYDRATASE, MITOCHONDRIAL"/>
    <property type="match status" value="1"/>
</dbReference>
<dbReference type="Proteomes" id="UP000567922">
    <property type="component" value="Unassembled WGS sequence"/>
</dbReference>
<evidence type="ECO:0000313" key="11">
    <source>
        <dbReference type="EMBL" id="MBB3036246.1"/>
    </source>
</evidence>
<dbReference type="GO" id="GO:0004300">
    <property type="term" value="F:enoyl-CoA hydratase activity"/>
    <property type="evidence" value="ECO:0007669"/>
    <property type="project" value="UniProtKB-EC"/>
</dbReference>
<protein>
    <recommendedName>
        <fullName evidence="8">Probable enoyl-CoA hydratase EchA17</fullName>
        <ecNumber evidence="3">4.2.1.17</ecNumber>
    </recommendedName>
    <alternativeName>
        <fullName evidence="9">Probable enoyl-CoA hydratase echA17</fullName>
    </alternativeName>
</protein>
<dbReference type="OrthoDB" id="8452484at2"/>
<sequence>MNYKTLLISIDGHVATITINRPEVRNAINKQVQEDIRDALARLRDDDTVGAIVFTGVGDRAFAAGADITQLKNYTLHTGLASEMQRLYDVIESCEKPTIAAVNGFALGGGCELAMACDIRIGSSNAKFGLPETMLSVLPGAGGTQRMARLVGVGRAIELILTGRMLDAEGAREAGLITDVVPSEKLLDTAYDVARTILRRGPLAVRLAKLVIRTGFDADQRTGLVVEQLAQALLYTTDDKREGAEAFLARRPAEFSGR</sequence>
<dbReference type="FunFam" id="3.90.226.10:FF:000009">
    <property type="entry name" value="Carnitinyl-CoA dehydratase"/>
    <property type="match status" value="1"/>
</dbReference>
<evidence type="ECO:0000256" key="3">
    <source>
        <dbReference type="ARBA" id="ARBA00012076"/>
    </source>
</evidence>
<dbReference type="Gene3D" id="3.90.226.10">
    <property type="entry name" value="2-enoyl-CoA Hydratase, Chain A, domain 1"/>
    <property type="match status" value="1"/>
</dbReference>
<comment type="caution">
    <text evidence="11">The sequence shown here is derived from an EMBL/GenBank/DDBJ whole genome shotgun (WGS) entry which is preliminary data.</text>
</comment>
<dbReference type="AlphaFoldDB" id="A0A839RJE3"/>
<dbReference type="FunFam" id="1.10.12.10:FF:000001">
    <property type="entry name" value="Probable enoyl-CoA hydratase, mitochondrial"/>
    <property type="match status" value="1"/>
</dbReference>
<evidence type="ECO:0000256" key="8">
    <source>
        <dbReference type="ARBA" id="ARBA00039456"/>
    </source>
</evidence>
<evidence type="ECO:0000256" key="10">
    <source>
        <dbReference type="RuleBase" id="RU003707"/>
    </source>
</evidence>
<dbReference type="PANTHER" id="PTHR11941">
    <property type="entry name" value="ENOYL-COA HYDRATASE-RELATED"/>
    <property type="match status" value="1"/>
</dbReference>
<dbReference type="PROSITE" id="PS00166">
    <property type="entry name" value="ENOYL_COA_HYDRATASE"/>
    <property type="match status" value="1"/>
</dbReference>
<dbReference type="CDD" id="cd06558">
    <property type="entry name" value="crotonase-like"/>
    <property type="match status" value="1"/>
</dbReference>
<reference evidence="11 12" key="1">
    <citation type="submission" date="2020-08" db="EMBL/GenBank/DDBJ databases">
        <title>Sequencing the genomes of 1000 actinobacteria strains.</title>
        <authorList>
            <person name="Klenk H.-P."/>
        </authorList>
    </citation>
    <scope>NUCLEOTIDE SEQUENCE [LARGE SCALE GENOMIC DNA]</scope>
    <source>
        <strain evidence="11 12">DSM 45258</strain>
    </source>
</reference>
<dbReference type="SUPFAM" id="SSF52096">
    <property type="entry name" value="ClpP/crotonase"/>
    <property type="match status" value="1"/>
</dbReference>
<dbReference type="EC" id="4.2.1.17" evidence="3"/>
<dbReference type="EMBL" id="JACHWS010000001">
    <property type="protein sequence ID" value="MBB3036246.1"/>
    <property type="molecule type" value="Genomic_DNA"/>
</dbReference>
<dbReference type="InterPro" id="IPR001753">
    <property type="entry name" value="Enoyl-CoA_hydra/iso"/>
</dbReference>
<name>A0A839RJE3_9ACTN</name>
<evidence type="ECO:0000256" key="4">
    <source>
        <dbReference type="ARBA" id="ARBA00022832"/>
    </source>
</evidence>
<keyword evidence="12" id="KW-1185">Reference proteome</keyword>
<evidence type="ECO:0000256" key="9">
    <source>
        <dbReference type="ARBA" id="ARBA00073436"/>
    </source>
</evidence>
<evidence type="ECO:0000313" key="12">
    <source>
        <dbReference type="Proteomes" id="UP000567922"/>
    </source>
</evidence>
<dbReference type="Pfam" id="PF00378">
    <property type="entry name" value="ECH_1"/>
    <property type="match status" value="1"/>
</dbReference>
<evidence type="ECO:0000256" key="1">
    <source>
        <dbReference type="ARBA" id="ARBA00002994"/>
    </source>
</evidence>
<comment type="catalytic activity">
    <reaction evidence="7">
        <text>a 4-saturated-(3S)-3-hydroxyacyl-CoA = a (3E)-enoyl-CoA + H2O</text>
        <dbReference type="Rhea" id="RHEA:20724"/>
        <dbReference type="ChEBI" id="CHEBI:15377"/>
        <dbReference type="ChEBI" id="CHEBI:58521"/>
        <dbReference type="ChEBI" id="CHEBI:137480"/>
        <dbReference type="EC" id="4.2.1.17"/>
    </reaction>
</comment>
<comment type="similarity">
    <text evidence="2 10">Belongs to the enoyl-CoA hydratase/isomerase family.</text>
</comment>
<comment type="function">
    <text evidence="1">Could possibly oxidize fatty acids using specific components.</text>
</comment>
<dbReference type="InterPro" id="IPR014748">
    <property type="entry name" value="Enoyl-CoA_hydra_C"/>
</dbReference>
<dbReference type="RefSeq" id="WP_064440168.1">
    <property type="nucleotide sequence ID" value="NZ_BDDI01000007.1"/>
</dbReference>
<evidence type="ECO:0000256" key="2">
    <source>
        <dbReference type="ARBA" id="ARBA00005254"/>
    </source>
</evidence>
<proteinExistence type="inferred from homology"/>
<keyword evidence="4" id="KW-0443">Lipid metabolism</keyword>
<evidence type="ECO:0000256" key="7">
    <source>
        <dbReference type="ARBA" id="ARBA00023717"/>
    </source>
</evidence>
<keyword evidence="4" id="KW-0276">Fatty acid metabolism</keyword>
<dbReference type="GO" id="GO:0006635">
    <property type="term" value="P:fatty acid beta-oxidation"/>
    <property type="evidence" value="ECO:0007669"/>
    <property type="project" value="TreeGrafter"/>
</dbReference>
<evidence type="ECO:0000256" key="6">
    <source>
        <dbReference type="ARBA" id="ARBA00023709"/>
    </source>
</evidence>